<protein>
    <recommendedName>
        <fullName evidence="1">DUF8106 domain-containing protein</fullName>
    </recommendedName>
</protein>
<evidence type="ECO:0000259" key="1">
    <source>
        <dbReference type="Pfam" id="PF26408"/>
    </source>
</evidence>
<accession>A0A3N6LNF3</accession>
<organism evidence="2 3">
    <name type="scientific">Natrarchaeobius halalkaliphilus</name>
    <dbReference type="NCBI Taxonomy" id="1679091"/>
    <lineage>
        <taxon>Archaea</taxon>
        <taxon>Methanobacteriati</taxon>
        <taxon>Methanobacteriota</taxon>
        <taxon>Stenosarchaea group</taxon>
        <taxon>Halobacteria</taxon>
        <taxon>Halobacteriales</taxon>
        <taxon>Natrialbaceae</taxon>
        <taxon>Natrarchaeobius</taxon>
    </lineage>
</organism>
<keyword evidence="3" id="KW-1185">Reference proteome</keyword>
<dbReference type="EMBL" id="REFY01000006">
    <property type="protein sequence ID" value="RQG87135.1"/>
    <property type="molecule type" value="Genomic_DNA"/>
</dbReference>
<evidence type="ECO:0000313" key="2">
    <source>
        <dbReference type="EMBL" id="RQG87135.1"/>
    </source>
</evidence>
<reference evidence="2 3" key="1">
    <citation type="submission" date="2018-10" db="EMBL/GenBank/DDBJ databases">
        <title>Natrarchaeobius chitinivorans gen. nov., sp. nov., and Natrarchaeobius haloalkaliphilus sp. nov., alkaliphilic, chitin-utilizing haloarchaea from hypersaline alkaline lakes.</title>
        <authorList>
            <person name="Sorokin D.Y."/>
            <person name="Elcheninov A.G."/>
            <person name="Kostrikina N.A."/>
            <person name="Bale N.J."/>
            <person name="Sinninghe Damste J.S."/>
            <person name="Khijniak T.V."/>
            <person name="Kublanov I.V."/>
            <person name="Toshchakov S.V."/>
        </authorList>
    </citation>
    <scope>NUCLEOTIDE SEQUENCE [LARGE SCALE GENOMIC DNA]</scope>
    <source>
        <strain evidence="2 3">AArcht-Sl</strain>
    </source>
</reference>
<evidence type="ECO:0000313" key="3">
    <source>
        <dbReference type="Proteomes" id="UP000273828"/>
    </source>
</evidence>
<comment type="caution">
    <text evidence="2">The sequence shown here is derived from an EMBL/GenBank/DDBJ whole genome shotgun (WGS) entry which is preliminary data.</text>
</comment>
<name>A0A3N6LNF3_9EURY</name>
<proteinExistence type="predicted"/>
<feature type="domain" description="DUF8106" evidence="1">
    <location>
        <begin position="11"/>
        <end position="53"/>
    </location>
</feature>
<dbReference type="Proteomes" id="UP000273828">
    <property type="component" value="Unassembled WGS sequence"/>
</dbReference>
<dbReference type="Pfam" id="PF26408">
    <property type="entry name" value="DUF8106"/>
    <property type="match status" value="1"/>
</dbReference>
<dbReference type="InterPro" id="IPR058419">
    <property type="entry name" value="DUF8106"/>
</dbReference>
<sequence length="73" mass="8201">MRPTFERSPTRKATLYCFNCGHKSILSGDWIVRTHGECIDYECPECRTRIATRPTRTDSVADSNGGLCYSPGD</sequence>
<gene>
    <name evidence="2" type="ORF">EA462_15510</name>
</gene>
<dbReference type="AlphaFoldDB" id="A0A3N6LNF3"/>